<dbReference type="EMBL" id="BARW01004805">
    <property type="protein sequence ID" value="GAI66741.1"/>
    <property type="molecule type" value="Genomic_DNA"/>
</dbReference>
<reference evidence="2" key="1">
    <citation type="journal article" date="2014" name="Front. Microbiol.">
        <title>High frequency of phylogenetically diverse reductive dehalogenase-homologous genes in deep subseafloor sedimentary metagenomes.</title>
        <authorList>
            <person name="Kawai M."/>
            <person name="Futagami T."/>
            <person name="Toyoda A."/>
            <person name="Takaki Y."/>
            <person name="Nishi S."/>
            <person name="Hori S."/>
            <person name="Arai W."/>
            <person name="Tsubouchi T."/>
            <person name="Morono Y."/>
            <person name="Uchiyama I."/>
            <person name="Ito T."/>
            <person name="Fujiyama A."/>
            <person name="Inagaki F."/>
            <person name="Takami H."/>
        </authorList>
    </citation>
    <scope>NUCLEOTIDE SEQUENCE</scope>
    <source>
        <strain evidence="2">Expedition CK06-06</strain>
    </source>
</reference>
<accession>X1RID3</accession>
<name>X1RID3_9ZZZZ</name>
<evidence type="ECO:0000313" key="2">
    <source>
        <dbReference type="EMBL" id="GAI66741.1"/>
    </source>
</evidence>
<keyword evidence="1" id="KW-0812">Transmembrane</keyword>
<sequence length="46" mass="5009">EFALRAFLIPVFVAGFAGGYAFLYQMAKAIARVEGVIEKACKQVTL</sequence>
<feature type="transmembrane region" description="Helical" evidence="1">
    <location>
        <begin position="6"/>
        <end position="24"/>
    </location>
</feature>
<organism evidence="2">
    <name type="scientific">marine sediment metagenome</name>
    <dbReference type="NCBI Taxonomy" id="412755"/>
    <lineage>
        <taxon>unclassified sequences</taxon>
        <taxon>metagenomes</taxon>
        <taxon>ecological metagenomes</taxon>
    </lineage>
</organism>
<keyword evidence="1" id="KW-1133">Transmembrane helix</keyword>
<evidence type="ECO:0000256" key="1">
    <source>
        <dbReference type="SAM" id="Phobius"/>
    </source>
</evidence>
<feature type="non-terminal residue" evidence="2">
    <location>
        <position position="1"/>
    </location>
</feature>
<protein>
    <submittedName>
        <fullName evidence="2">Uncharacterized protein</fullName>
    </submittedName>
</protein>
<proteinExistence type="predicted"/>
<comment type="caution">
    <text evidence="2">The sequence shown here is derived from an EMBL/GenBank/DDBJ whole genome shotgun (WGS) entry which is preliminary data.</text>
</comment>
<gene>
    <name evidence="2" type="ORF">S12H4_10950</name>
</gene>
<dbReference type="AlphaFoldDB" id="X1RID3"/>
<keyword evidence="1" id="KW-0472">Membrane</keyword>